<sequence>MVNLCVNRIKATKEDTGIIREDVGEIKQDTGYLDSLTTYAATVYDDLPDENADQSDSNTERGYNISVTEKQTEHLDYMMGKTVSPDEVQHTLSQQSLDQIHSDRGQKSNSPLSIDPQSDARTHDPSNSSIGAHHRPAEGRHTGRNQNQQISADTAVDRPPTKEENGREAIAIVDSQVNGPTQGKRDPATSSQIMPKISQGNVSGKNSGKAADLGMIDLRVADVLSNINIQVRHLTCFPRILDDIYTFGVSEDGEHVATLQTDRRICV</sequence>
<feature type="compositionally biased region" description="Polar residues" evidence="1">
    <location>
        <begin position="107"/>
        <end position="116"/>
    </location>
</feature>
<comment type="caution">
    <text evidence="2">The sequence shown here is derived from an EMBL/GenBank/DDBJ whole genome shotgun (WGS) entry which is preliminary data.</text>
</comment>
<proteinExistence type="predicted"/>
<protein>
    <submittedName>
        <fullName evidence="2">Uncharacterized protein</fullName>
    </submittedName>
</protein>
<feature type="compositionally biased region" description="Basic and acidic residues" evidence="1">
    <location>
        <begin position="155"/>
        <end position="167"/>
    </location>
</feature>
<keyword evidence="3" id="KW-1185">Reference proteome</keyword>
<dbReference type="AlphaFoldDB" id="A0A9P9W8P9"/>
<gene>
    <name evidence="2" type="ORF">JX265_013422</name>
</gene>
<dbReference type="Proteomes" id="UP000829685">
    <property type="component" value="Unassembled WGS sequence"/>
</dbReference>
<reference evidence="2" key="1">
    <citation type="submission" date="2021-03" db="EMBL/GenBank/DDBJ databases">
        <title>Revisited historic fungal species revealed as producer of novel bioactive compounds through whole genome sequencing and comparative genomics.</title>
        <authorList>
            <person name="Vignolle G.A."/>
            <person name="Hochenegger N."/>
            <person name="Mach R.L."/>
            <person name="Mach-Aigner A.R."/>
            <person name="Javad Rahimi M."/>
            <person name="Salim K.A."/>
            <person name="Chan C.M."/>
            <person name="Lim L.B.L."/>
            <person name="Cai F."/>
            <person name="Druzhinina I.S."/>
            <person name="U'Ren J.M."/>
            <person name="Derntl C."/>
        </authorList>
    </citation>
    <scope>NUCLEOTIDE SEQUENCE</scope>
    <source>
        <strain evidence="2">TUCIM 5799</strain>
    </source>
</reference>
<dbReference type="EMBL" id="JAFIMR010000070">
    <property type="protein sequence ID" value="KAI1850460.1"/>
    <property type="molecule type" value="Genomic_DNA"/>
</dbReference>
<organism evidence="2 3">
    <name type="scientific">Neoarthrinium moseri</name>
    <dbReference type="NCBI Taxonomy" id="1658444"/>
    <lineage>
        <taxon>Eukaryota</taxon>
        <taxon>Fungi</taxon>
        <taxon>Dikarya</taxon>
        <taxon>Ascomycota</taxon>
        <taxon>Pezizomycotina</taxon>
        <taxon>Sordariomycetes</taxon>
        <taxon>Xylariomycetidae</taxon>
        <taxon>Amphisphaeriales</taxon>
        <taxon>Apiosporaceae</taxon>
        <taxon>Neoarthrinium</taxon>
    </lineage>
</organism>
<evidence type="ECO:0000313" key="3">
    <source>
        <dbReference type="Proteomes" id="UP000829685"/>
    </source>
</evidence>
<evidence type="ECO:0000256" key="1">
    <source>
        <dbReference type="SAM" id="MobiDB-lite"/>
    </source>
</evidence>
<feature type="region of interest" description="Disordered" evidence="1">
    <location>
        <begin position="92"/>
        <end position="207"/>
    </location>
</feature>
<evidence type="ECO:0000313" key="2">
    <source>
        <dbReference type="EMBL" id="KAI1850460.1"/>
    </source>
</evidence>
<accession>A0A9P9W8P9</accession>
<feature type="compositionally biased region" description="Polar residues" evidence="1">
    <location>
        <begin position="188"/>
        <end position="206"/>
    </location>
</feature>
<name>A0A9P9W8P9_9PEZI</name>